<dbReference type="AlphaFoldDB" id="A0A6N7YX35"/>
<keyword evidence="1" id="KW-0456">Lyase</keyword>
<evidence type="ECO:0000313" key="3">
    <source>
        <dbReference type="EMBL" id="MTD56492.1"/>
    </source>
</evidence>
<evidence type="ECO:0000313" key="4">
    <source>
        <dbReference type="Proteomes" id="UP000440096"/>
    </source>
</evidence>
<evidence type="ECO:0000259" key="2">
    <source>
        <dbReference type="Pfam" id="PF04909"/>
    </source>
</evidence>
<dbReference type="GO" id="GO:0005737">
    <property type="term" value="C:cytoplasm"/>
    <property type="evidence" value="ECO:0007669"/>
    <property type="project" value="TreeGrafter"/>
</dbReference>
<sequence length="286" mass="32120">MTTPTDIVDAQLHLTLEMDEHRLLASMDRLGIRGAVLDEFWYRTDTAQFMPCVPLPGGAFRPLSPYVQAAVVRNPDRFRFLQRVEMADPRRQSVAALLADHPGCRAVRVMLFTAEDRRQFTKGDYDGVLAVAQGRSMPLCLFGADPQVLRSTKERFPGLRIVLDHCGGARGPEDWESVLGAATFPGVYLKWCHPHRVFGHDGARMQREFLRAVEAFGAERVMWASDITMEDSGVDWAELLGFVHDNPALSDDNKQWVLGRSARTVFAWTDGSMESLSSPRLTEVEQ</sequence>
<dbReference type="Proteomes" id="UP000440096">
    <property type="component" value="Unassembled WGS sequence"/>
</dbReference>
<accession>A0A6N7YX35</accession>
<keyword evidence="3" id="KW-0378">Hydrolase</keyword>
<dbReference type="Gene3D" id="3.20.20.140">
    <property type="entry name" value="Metal-dependent hydrolases"/>
    <property type="match status" value="1"/>
</dbReference>
<dbReference type="GO" id="GO:0016831">
    <property type="term" value="F:carboxy-lyase activity"/>
    <property type="evidence" value="ECO:0007669"/>
    <property type="project" value="InterPro"/>
</dbReference>
<dbReference type="InterPro" id="IPR032465">
    <property type="entry name" value="ACMSD"/>
</dbReference>
<organism evidence="3 4">
    <name type="scientific">Amycolatopsis pithecellobii</name>
    <dbReference type="NCBI Taxonomy" id="664692"/>
    <lineage>
        <taxon>Bacteria</taxon>
        <taxon>Bacillati</taxon>
        <taxon>Actinomycetota</taxon>
        <taxon>Actinomycetes</taxon>
        <taxon>Pseudonocardiales</taxon>
        <taxon>Pseudonocardiaceae</taxon>
        <taxon>Amycolatopsis</taxon>
    </lineage>
</organism>
<dbReference type="GO" id="GO:0019748">
    <property type="term" value="P:secondary metabolic process"/>
    <property type="evidence" value="ECO:0007669"/>
    <property type="project" value="TreeGrafter"/>
</dbReference>
<keyword evidence="4" id="KW-1185">Reference proteome</keyword>
<dbReference type="EMBL" id="WMBA01000035">
    <property type="protein sequence ID" value="MTD56492.1"/>
    <property type="molecule type" value="Genomic_DNA"/>
</dbReference>
<dbReference type="SUPFAM" id="SSF51556">
    <property type="entry name" value="Metallo-dependent hydrolases"/>
    <property type="match status" value="1"/>
</dbReference>
<dbReference type="PANTHER" id="PTHR21240">
    <property type="entry name" value="2-AMINO-3-CARBOXYLMUCONATE-6-SEMIALDEHYDE DECARBOXYLASE"/>
    <property type="match status" value="1"/>
</dbReference>
<dbReference type="GO" id="GO:0016787">
    <property type="term" value="F:hydrolase activity"/>
    <property type="evidence" value="ECO:0007669"/>
    <property type="project" value="UniProtKB-KW"/>
</dbReference>
<feature type="domain" description="Amidohydrolase-related" evidence="2">
    <location>
        <begin position="69"/>
        <end position="266"/>
    </location>
</feature>
<evidence type="ECO:0000256" key="1">
    <source>
        <dbReference type="ARBA" id="ARBA00023239"/>
    </source>
</evidence>
<protein>
    <submittedName>
        <fullName evidence="3">Amidohydrolase family protein</fullName>
    </submittedName>
</protein>
<dbReference type="PANTHER" id="PTHR21240:SF28">
    <property type="entry name" value="ISO-OROTATE DECARBOXYLASE (EUROFUNG)"/>
    <property type="match status" value="1"/>
</dbReference>
<name>A0A6N7YX35_9PSEU</name>
<comment type="caution">
    <text evidence="3">The sequence shown here is derived from an EMBL/GenBank/DDBJ whole genome shotgun (WGS) entry which is preliminary data.</text>
</comment>
<proteinExistence type="predicted"/>
<dbReference type="OrthoDB" id="5450317at2"/>
<gene>
    <name evidence="3" type="ORF">GKO32_21310</name>
</gene>
<dbReference type="InterPro" id="IPR006680">
    <property type="entry name" value="Amidohydro-rel"/>
</dbReference>
<dbReference type="RefSeq" id="WP_154758657.1">
    <property type="nucleotide sequence ID" value="NZ_WMBA01000035.1"/>
</dbReference>
<reference evidence="3 4" key="1">
    <citation type="submission" date="2019-11" db="EMBL/GenBank/DDBJ databases">
        <title>Draft genome of Amycolatopsis RM579.</title>
        <authorList>
            <person name="Duangmal K."/>
            <person name="Mingma R."/>
        </authorList>
    </citation>
    <scope>NUCLEOTIDE SEQUENCE [LARGE SCALE GENOMIC DNA]</scope>
    <source>
        <strain evidence="3 4">RM579</strain>
    </source>
</reference>
<dbReference type="InterPro" id="IPR032466">
    <property type="entry name" value="Metal_Hydrolase"/>
</dbReference>
<dbReference type="Pfam" id="PF04909">
    <property type="entry name" value="Amidohydro_2"/>
    <property type="match status" value="1"/>
</dbReference>